<keyword evidence="4" id="KW-1185">Reference proteome</keyword>
<evidence type="ECO:0000256" key="1">
    <source>
        <dbReference type="ARBA" id="ARBA00022679"/>
    </source>
</evidence>
<protein>
    <submittedName>
        <fullName evidence="3">Uncharacterized protein</fullName>
    </submittedName>
</protein>
<dbReference type="AlphaFoldDB" id="A0A8J5F328"/>
<sequence>MSESTWWCGGTQLCCRRSSWRRLRECGLLASWCPQEEVLGHAAVGGFLTHSGWNSTLESIVGEVAMLSWPFFAEQQTNSRYACGGHGVGERDRDRQQHGEGRSKGIDKGADGERGKGEGDEEEGDWVEGGGGKGGSAGGLVVPQPGEIG</sequence>
<dbReference type="InterPro" id="IPR002213">
    <property type="entry name" value="UDP_glucos_trans"/>
</dbReference>
<name>A0A8J5F328_ZINOF</name>
<dbReference type="PANTHER" id="PTHR48045:SF31">
    <property type="entry name" value="UDP-GLYCOSYLTRANSFERASE 76B1-LIKE"/>
    <property type="match status" value="1"/>
</dbReference>
<comment type="caution">
    <text evidence="3">The sequence shown here is derived from an EMBL/GenBank/DDBJ whole genome shotgun (WGS) entry which is preliminary data.</text>
</comment>
<keyword evidence="1" id="KW-0808">Transferase</keyword>
<evidence type="ECO:0000313" key="4">
    <source>
        <dbReference type="Proteomes" id="UP000734854"/>
    </source>
</evidence>
<gene>
    <name evidence="3" type="ORF">ZIOFF_066286</name>
</gene>
<accession>A0A8J5F328</accession>
<reference evidence="3 4" key="1">
    <citation type="submission" date="2020-08" db="EMBL/GenBank/DDBJ databases">
        <title>Plant Genome Project.</title>
        <authorList>
            <person name="Zhang R.-G."/>
        </authorList>
    </citation>
    <scope>NUCLEOTIDE SEQUENCE [LARGE SCALE GENOMIC DNA]</scope>
    <source>
        <tissue evidence="3">Rhizome</tissue>
    </source>
</reference>
<feature type="compositionally biased region" description="Gly residues" evidence="2">
    <location>
        <begin position="127"/>
        <end position="138"/>
    </location>
</feature>
<dbReference type="GO" id="GO:0008194">
    <property type="term" value="F:UDP-glycosyltransferase activity"/>
    <property type="evidence" value="ECO:0007669"/>
    <property type="project" value="InterPro"/>
</dbReference>
<evidence type="ECO:0000256" key="2">
    <source>
        <dbReference type="SAM" id="MobiDB-lite"/>
    </source>
</evidence>
<dbReference type="Pfam" id="PF00201">
    <property type="entry name" value="UDPGT"/>
    <property type="match status" value="1"/>
</dbReference>
<dbReference type="EMBL" id="JACMSC010000018">
    <property type="protein sequence ID" value="KAG6477036.1"/>
    <property type="molecule type" value="Genomic_DNA"/>
</dbReference>
<organism evidence="3 4">
    <name type="scientific">Zingiber officinale</name>
    <name type="common">Ginger</name>
    <name type="synonym">Amomum zingiber</name>
    <dbReference type="NCBI Taxonomy" id="94328"/>
    <lineage>
        <taxon>Eukaryota</taxon>
        <taxon>Viridiplantae</taxon>
        <taxon>Streptophyta</taxon>
        <taxon>Embryophyta</taxon>
        <taxon>Tracheophyta</taxon>
        <taxon>Spermatophyta</taxon>
        <taxon>Magnoliopsida</taxon>
        <taxon>Liliopsida</taxon>
        <taxon>Zingiberales</taxon>
        <taxon>Zingiberaceae</taxon>
        <taxon>Zingiber</taxon>
    </lineage>
</organism>
<dbReference type="SUPFAM" id="SSF53756">
    <property type="entry name" value="UDP-Glycosyltransferase/glycogen phosphorylase"/>
    <property type="match status" value="1"/>
</dbReference>
<dbReference type="PANTHER" id="PTHR48045">
    <property type="entry name" value="UDP-GLYCOSYLTRANSFERASE 72B1"/>
    <property type="match status" value="1"/>
</dbReference>
<dbReference type="Gene3D" id="3.40.50.2000">
    <property type="entry name" value="Glycogen Phosphorylase B"/>
    <property type="match status" value="1"/>
</dbReference>
<feature type="region of interest" description="Disordered" evidence="2">
    <location>
        <begin position="83"/>
        <end position="149"/>
    </location>
</feature>
<evidence type="ECO:0000313" key="3">
    <source>
        <dbReference type="EMBL" id="KAG6477036.1"/>
    </source>
</evidence>
<dbReference type="Proteomes" id="UP000734854">
    <property type="component" value="Unassembled WGS sequence"/>
</dbReference>
<proteinExistence type="predicted"/>
<feature type="compositionally biased region" description="Basic and acidic residues" evidence="2">
    <location>
        <begin position="88"/>
        <end position="118"/>
    </location>
</feature>